<dbReference type="InterPro" id="IPR051448">
    <property type="entry name" value="CdaR-like_regulators"/>
</dbReference>
<dbReference type="PANTHER" id="PTHR33744:SF1">
    <property type="entry name" value="DNA-BINDING TRANSCRIPTIONAL ACTIVATOR ADER"/>
    <property type="match status" value="1"/>
</dbReference>
<feature type="domain" description="RsbT co-antagonist protein RsbRD N-terminal" evidence="3">
    <location>
        <begin position="55"/>
        <end position="196"/>
    </location>
</feature>
<name>A0A368VQ87_9ACTN</name>
<dbReference type="Gene3D" id="1.10.10.2840">
    <property type="entry name" value="PucR C-terminal helix-turn-helix domain"/>
    <property type="match status" value="1"/>
</dbReference>
<comment type="similarity">
    <text evidence="1">Belongs to the CdaR family.</text>
</comment>
<evidence type="ECO:0000259" key="2">
    <source>
        <dbReference type="Pfam" id="PF13556"/>
    </source>
</evidence>
<gene>
    <name evidence="5" type="ORF">DFQ14_106142</name>
</gene>
<evidence type="ECO:0000313" key="6">
    <source>
        <dbReference type="Proteomes" id="UP000253495"/>
    </source>
</evidence>
<evidence type="ECO:0000259" key="3">
    <source>
        <dbReference type="Pfam" id="PF14361"/>
    </source>
</evidence>
<reference evidence="5 6" key="1">
    <citation type="submission" date="2018-07" db="EMBL/GenBank/DDBJ databases">
        <title>Genomic Encyclopedia of Type Strains, Phase III (KMG-III): the genomes of soil and plant-associated and newly described type strains.</title>
        <authorList>
            <person name="Whitman W."/>
        </authorList>
    </citation>
    <scope>NUCLEOTIDE SEQUENCE [LARGE SCALE GENOMIC DNA]</scope>
    <source>
        <strain evidence="5 6">CECT 8575</strain>
    </source>
</reference>
<comment type="caution">
    <text evidence="5">The sequence shown here is derived from an EMBL/GenBank/DDBJ whole genome shotgun (WGS) entry which is preliminary data.</text>
</comment>
<evidence type="ECO:0000259" key="4">
    <source>
        <dbReference type="Pfam" id="PF17853"/>
    </source>
</evidence>
<dbReference type="EMBL" id="QPJC01000006">
    <property type="protein sequence ID" value="RCW43664.1"/>
    <property type="molecule type" value="Genomic_DNA"/>
</dbReference>
<dbReference type="InterPro" id="IPR025751">
    <property type="entry name" value="RsbRD_N_dom"/>
</dbReference>
<dbReference type="InterPro" id="IPR041522">
    <property type="entry name" value="CdaR_GGDEF"/>
</dbReference>
<sequence length="429" mass="46140">MRSANASKARLLSARPGRIPSVGMTVESIGPGIEETGDVAAVAARLARATLADLDAVTDRLVAEILSENPDYYEAALVSEPDLRTSCRSNIERVLQLLGECVTEGEDPYDAAKRTGRRRAEQRVALDLVLRSFRLGGRVVWSSALDAARRESDVEPEMLLDVATSIWTVVDAVSSSVADSYRRTELEMLRADEQRRRVLIDELLRGAGEDPAFADEALRTLGLSTEGAYAVVAAEDGQGSIGLLEPEEALACHGLHSVWQTRSGALIGIVAIGDRSVEEVAAALGRKIRAKVGVSPAVPRCAGIPQARELALVALRTIPPGVVRTVSLDDYLPQALLARSPDLADRLVDRTLGPVLALPQGERELLLTTLATWLDADCSAKATAGRLYCHRNTVLNRLSRIESLLGPVHGAQRCVWLSLALQARTLRSA</sequence>
<dbReference type="Pfam" id="PF13556">
    <property type="entry name" value="HTH_30"/>
    <property type="match status" value="1"/>
</dbReference>
<dbReference type="InterPro" id="IPR042070">
    <property type="entry name" value="PucR_C-HTH_sf"/>
</dbReference>
<dbReference type="InterPro" id="IPR025736">
    <property type="entry name" value="PucR_C-HTH_dom"/>
</dbReference>
<accession>A0A368VQ87</accession>
<dbReference type="Pfam" id="PF17853">
    <property type="entry name" value="GGDEF_2"/>
    <property type="match status" value="1"/>
</dbReference>
<protein>
    <submittedName>
        <fullName evidence="5">PucR-like helix-turn-helix protein</fullName>
    </submittedName>
</protein>
<proteinExistence type="inferred from homology"/>
<evidence type="ECO:0000256" key="1">
    <source>
        <dbReference type="ARBA" id="ARBA00006754"/>
    </source>
</evidence>
<feature type="domain" description="PucR C-terminal helix-turn-helix" evidence="2">
    <location>
        <begin position="366"/>
        <end position="422"/>
    </location>
</feature>
<evidence type="ECO:0000313" key="5">
    <source>
        <dbReference type="EMBL" id="RCW43664.1"/>
    </source>
</evidence>
<dbReference type="PANTHER" id="PTHR33744">
    <property type="entry name" value="CARBOHYDRATE DIACID REGULATOR"/>
    <property type="match status" value="1"/>
</dbReference>
<keyword evidence="6" id="KW-1185">Reference proteome</keyword>
<dbReference type="Proteomes" id="UP000253495">
    <property type="component" value="Unassembled WGS sequence"/>
</dbReference>
<dbReference type="AlphaFoldDB" id="A0A368VQ87"/>
<dbReference type="Pfam" id="PF14361">
    <property type="entry name" value="RsbRD_N"/>
    <property type="match status" value="1"/>
</dbReference>
<feature type="domain" description="CdaR GGDEF-like" evidence="4">
    <location>
        <begin position="210"/>
        <end position="317"/>
    </location>
</feature>
<organism evidence="5 6">
    <name type="scientific">Halopolyspora algeriensis</name>
    <dbReference type="NCBI Taxonomy" id="1500506"/>
    <lineage>
        <taxon>Bacteria</taxon>
        <taxon>Bacillati</taxon>
        <taxon>Actinomycetota</taxon>
        <taxon>Actinomycetes</taxon>
        <taxon>Actinomycetes incertae sedis</taxon>
        <taxon>Halopolyspora</taxon>
    </lineage>
</organism>